<name>A0A9P7JIZ7_9AGAM</name>
<dbReference type="AlphaFoldDB" id="A0A9P7JIZ7"/>
<dbReference type="Proteomes" id="UP000807769">
    <property type="component" value="Unassembled WGS sequence"/>
</dbReference>
<gene>
    <name evidence="2" type="ORF">BJ212DRAFT_1476183</name>
</gene>
<keyword evidence="3" id="KW-1185">Reference proteome</keyword>
<reference evidence="2" key="1">
    <citation type="journal article" date="2020" name="New Phytol.">
        <title>Comparative genomics reveals dynamic genome evolution in host specialist ectomycorrhizal fungi.</title>
        <authorList>
            <person name="Lofgren L.A."/>
            <person name="Nguyen N.H."/>
            <person name="Vilgalys R."/>
            <person name="Ruytinx J."/>
            <person name="Liao H.L."/>
            <person name="Branco S."/>
            <person name="Kuo A."/>
            <person name="LaButti K."/>
            <person name="Lipzen A."/>
            <person name="Andreopoulos W."/>
            <person name="Pangilinan J."/>
            <person name="Riley R."/>
            <person name="Hundley H."/>
            <person name="Na H."/>
            <person name="Barry K."/>
            <person name="Grigoriev I.V."/>
            <person name="Stajich J.E."/>
            <person name="Kennedy P.G."/>
        </authorList>
    </citation>
    <scope>NUCLEOTIDE SEQUENCE</scope>
    <source>
        <strain evidence="2">MN1</strain>
    </source>
</reference>
<protein>
    <submittedName>
        <fullName evidence="2">Uncharacterized protein</fullName>
    </submittedName>
</protein>
<dbReference type="RefSeq" id="XP_041198609.1">
    <property type="nucleotide sequence ID" value="XM_041339336.1"/>
</dbReference>
<dbReference type="EMBL" id="JABBWG010000003">
    <property type="protein sequence ID" value="KAG1824892.1"/>
    <property type="molecule type" value="Genomic_DNA"/>
</dbReference>
<feature type="region of interest" description="Disordered" evidence="1">
    <location>
        <begin position="100"/>
        <end position="127"/>
    </location>
</feature>
<comment type="caution">
    <text evidence="2">The sequence shown here is derived from an EMBL/GenBank/DDBJ whole genome shotgun (WGS) entry which is preliminary data.</text>
</comment>
<accession>A0A9P7JIZ7</accession>
<evidence type="ECO:0000256" key="1">
    <source>
        <dbReference type="SAM" id="MobiDB-lite"/>
    </source>
</evidence>
<evidence type="ECO:0000313" key="2">
    <source>
        <dbReference type="EMBL" id="KAG1824892.1"/>
    </source>
</evidence>
<organism evidence="2 3">
    <name type="scientific">Suillus subaureus</name>
    <dbReference type="NCBI Taxonomy" id="48587"/>
    <lineage>
        <taxon>Eukaryota</taxon>
        <taxon>Fungi</taxon>
        <taxon>Dikarya</taxon>
        <taxon>Basidiomycota</taxon>
        <taxon>Agaricomycotina</taxon>
        <taxon>Agaricomycetes</taxon>
        <taxon>Agaricomycetidae</taxon>
        <taxon>Boletales</taxon>
        <taxon>Suillineae</taxon>
        <taxon>Suillaceae</taxon>
        <taxon>Suillus</taxon>
    </lineage>
</organism>
<proteinExistence type="predicted"/>
<evidence type="ECO:0000313" key="3">
    <source>
        <dbReference type="Proteomes" id="UP000807769"/>
    </source>
</evidence>
<dbReference type="GeneID" id="64633352"/>
<sequence length="242" mass="26332">MAVVHTHRTILVPGTKLQPDESESQILNCNAHIIKISSGADHDIPRVGFDPVAGSSLEFHITPLGPICGASQLYVYVSVIRILSGFSVLSTKVRVRPNEEFGPISKLPSKRNASPASPLRPPSQPSDDDLYLMDLDIYDDLLAQADKIEAEALLLATFSKPPGMKGLGSPSLAGKYVGIKSDDSMYADDLDHGKENVPTRTRTVVDEDIIEIFLINVANSSYVISLGQLYHRSLSIVRRPIS</sequence>